<protein>
    <submittedName>
        <fullName evidence="1">Uncharacterized protein</fullName>
    </submittedName>
</protein>
<organism evidence="1 2">
    <name type="scientific">Mycobacterium talmoniae</name>
    <dbReference type="NCBI Taxonomy" id="1858794"/>
    <lineage>
        <taxon>Bacteria</taxon>
        <taxon>Bacillati</taxon>
        <taxon>Actinomycetota</taxon>
        <taxon>Actinomycetes</taxon>
        <taxon>Mycobacteriales</taxon>
        <taxon>Mycobacteriaceae</taxon>
        <taxon>Mycobacterium</taxon>
    </lineage>
</organism>
<sequence>MLGPSTDDDFGKFGGYRPPALRSQIDEFAVAYAQLVLDGNVTPEESRAIAKKVRLALRQGRHYIVIEHGGHRHGTGWGKSEFAPGWGDADVIDFTRGIVDNPTIATESPRGFKLHGTYRGVQGVVVVNTTGGGRWYIATAYPTGLP</sequence>
<dbReference type="EMBL" id="MLQM01000008">
    <property type="protein sequence ID" value="OHV06146.1"/>
    <property type="molecule type" value="Genomic_DNA"/>
</dbReference>
<evidence type="ECO:0000313" key="1">
    <source>
        <dbReference type="EMBL" id="OHV06146.1"/>
    </source>
</evidence>
<gene>
    <name evidence="1" type="ORF">BKN37_03350</name>
</gene>
<reference evidence="1 2" key="1">
    <citation type="submission" date="2016-10" db="EMBL/GenBank/DDBJ databases">
        <title>Genome sequence of Mycobacterium talmonii.</title>
        <authorList>
            <person name="Greninger A.L."/>
            <person name="Elliott B."/>
            <person name="Vasireddy S."/>
            <person name="Vasireddy R."/>
        </authorList>
    </citation>
    <scope>NUCLEOTIDE SEQUENCE [LARGE SCALE GENOMIC DNA]</scope>
    <source>
        <strain evidence="2">NE-TNMC-100812</strain>
    </source>
</reference>
<dbReference type="Proteomes" id="UP000179734">
    <property type="component" value="Unassembled WGS sequence"/>
</dbReference>
<accession>A0A1S1NPG7</accession>
<keyword evidence="2" id="KW-1185">Reference proteome</keyword>
<name>A0A1S1NPG7_9MYCO</name>
<dbReference type="AlphaFoldDB" id="A0A1S1NPG7"/>
<comment type="caution">
    <text evidence="1">The sequence shown here is derived from an EMBL/GenBank/DDBJ whole genome shotgun (WGS) entry which is preliminary data.</text>
</comment>
<evidence type="ECO:0000313" key="2">
    <source>
        <dbReference type="Proteomes" id="UP000179734"/>
    </source>
</evidence>
<proteinExistence type="predicted"/>